<evidence type="ECO:0000256" key="4">
    <source>
        <dbReference type="ARBA" id="ARBA00022771"/>
    </source>
</evidence>
<keyword evidence="8" id="KW-0539">Nucleus</keyword>
<dbReference type="Gene3D" id="1.20.5.430">
    <property type="match status" value="1"/>
</dbReference>
<dbReference type="EMBL" id="CAKXAJ010025986">
    <property type="protein sequence ID" value="CAH2248793.1"/>
    <property type="molecule type" value="Genomic_DNA"/>
</dbReference>
<sequence length="395" mass="46694">KIRLAAERPAAKHQLRVDTREPVMNSYNNTVEVLSPNPPSEHTIEDQSFRTTKDDLLQQISKVDREMALSETTLQKLKKKQEELEQSASKPALTEEPEEAPPRHRSLAQCIYADNRKRAAAAHAVLAHLGPPVLYPLYNQPEDTAVYHENIRKHRAFRRRLADHLKTVRLETEKREDALTEEYSRRAAEWLRRVDRIEQGQKRKTKDARNREFFEKVFPELRKAREERERFNRLGARVKSEAELEEIADGLHEQEHEDKKMRSLTVVPPLLRDPRLTRHNLDTNKRCMDMETEYKELKLRNVWTRAEKEMFREKYLQHPKNFGQIASFLPRKSVRDCVRFYYLSKKAENYKQLLRKPRPRRHARPRPAPEPELPAGVTTRLQRIQGEHIPPVSSR</sequence>
<dbReference type="AlphaFoldDB" id="A0A8S4S3D1"/>
<evidence type="ECO:0000256" key="1">
    <source>
        <dbReference type="ARBA" id="ARBA00004123"/>
    </source>
</evidence>
<keyword evidence="5" id="KW-0862">Zinc</keyword>
<comment type="caution">
    <text evidence="11">The sequence shown here is derived from an EMBL/GenBank/DDBJ whole genome shotgun (WGS) entry which is preliminary data.</text>
</comment>
<gene>
    <name evidence="11" type="primary">jg1170</name>
    <name evidence="11" type="ORF">PAEG_LOCUS21792</name>
</gene>
<evidence type="ECO:0000256" key="2">
    <source>
        <dbReference type="ARBA" id="ARBA00010097"/>
    </source>
</evidence>
<reference evidence="11" key="1">
    <citation type="submission" date="2022-03" db="EMBL/GenBank/DDBJ databases">
        <authorList>
            <person name="Lindestad O."/>
        </authorList>
    </citation>
    <scope>NUCLEOTIDE SEQUENCE</scope>
</reference>
<dbReference type="Pfam" id="PF15784">
    <property type="entry name" value="GPS2_interact"/>
    <property type="match status" value="1"/>
</dbReference>
<dbReference type="PANTHER" id="PTHR13992">
    <property type="entry name" value="NUCLEAR RECEPTOR CO-REPRESSOR RELATED NCOR"/>
    <property type="match status" value="1"/>
</dbReference>
<dbReference type="GO" id="GO:0006357">
    <property type="term" value="P:regulation of transcription by RNA polymerase II"/>
    <property type="evidence" value="ECO:0007669"/>
    <property type="project" value="TreeGrafter"/>
</dbReference>
<evidence type="ECO:0000256" key="3">
    <source>
        <dbReference type="ARBA" id="ARBA00022723"/>
    </source>
</evidence>
<dbReference type="FunFam" id="1.10.10.60:FF:000012">
    <property type="entry name" value="Metastasis-associated 1 family, member 3"/>
    <property type="match status" value="1"/>
</dbReference>
<dbReference type="PANTHER" id="PTHR13992:SF39">
    <property type="entry name" value="SMRTER, ISOFORM G"/>
    <property type="match status" value="1"/>
</dbReference>
<evidence type="ECO:0000313" key="11">
    <source>
        <dbReference type="EMBL" id="CAH2248793.1"/>
    </source>
</evidence>
<feature type="region of interest" description="Disordered" evidence="9">
    <location>
        <begin position="29"/>
        <end position="50"/>
    </location>
</feature>
<dbReference type="InterPro" id="IPR001005">
    <property type="entry name" value="SANT/Myb"/>
</dbReference>
<dbReference type="InterPro" id="IPR009057">
    <property type="entry name" value="Homeodomain-like_sf"/>
</dbReference>
<evidence type="ECO:0000256" key="5">
    <source>
        <dbReference type="ARBA" id="ARBA00022833"/>
    </source>
</evidence>
<keyword evidence="6" id="KW-0175">Coiled coil</keyword>
<proteinExistence type="inferred from homology"/>
<dbReference type="SUPFAM" id="SSF46689">
    <property type="entry name" value="Homeodomain-like"/>
    <property type="match status" value="1"/>
</dbReference>
<dbReference type="GO" id="GO:0032991">
    <property type="term" value="C:protein-containing complex"/>
    <property type="evidence" value="ECO:0007669"/>
    <property type="project" value="UniProtKB-ARBA"/>
</dbReference>
<evidence type="ECO:0000313" key="12">
    <source>
        <dbReference type="Proteomes" id="UP000838756"/>
    </source>
</evidence>
<dbReference type="GO" id="GO:0003677">
    <property type="term" value="F:DNA binding"/>
    <property type="evidence" value="ECO:0007669"/>
    <property type="project" value="UniProtKB-KW"/>
</dbReference>
<dbReference type="Pfam" id="PF00249">
    <property type="entry name" value="Myb_DNA-binding"/>
    <property type="match status" value="1"/>
</dbReference>
<dbReference type="SMART" id="SM00717">
    <property type="entry name" value="SANT"/>
    <property type="match status" value="1"/>
</dbReference>
<dbReference type="InterPro" id="IPR017884">
    <property type="entry name" value="SANT_dom"/>
</dbReference>
<feature type="region of interest" description="Disordered" evidence="9">
    <location>
        <begin position="354"/>
        <end position="395"/>
    </location>
</feature>
<keyword evidence="4" id="KW-0863">Zinc-finger</keyword>
<organism evidence="11 12">
    <name type="scientific">Pararge aegeria aegeria</name>
    <dbReference type="NCBI Taxonomy" id="348720"/>
    <lineage>
        <taxon>Eukaryota</taxon>
        <taxon>Metazoa</taxon>
        <taxon>Ecdysozoa</taxon>
        <taxon>Arthropoda</taxon>
        <taxon>Hexapoda</taxon>
        <taxon>Insecta</taxon>
        <taxon>Pterygota</taxon>
        <taxon>Neoptera</taxon>
        <taxon>Endopterygota</taxon>
        <taxon>Lepidoptera</taxon>
        <taxon>Glossata</taxon>
        <taxon>Ditrysia</taxon>
        <taxon>Papilionoidea</taxon>
        <taxon>Nymphalidae</taxon>
        <taxon>Satyrinae</taxon>
        <taxon>Satyrini</taxon>
        <taxon>Parargina</taxon>
        <taxon>Pararge</taxon>
    </lineage>
</organism>
<dbReference type="InterPro" id="IPR031557">
    <property type="entry name" value="N-CoR_GPS2_interact"/>
</dbReference>
<feature type="region of interest" description="Disordered" evidence="9">
    <location>
        <begin position="80"/>
        <end position="104"/>
    </location>
</feature>
<dbReference type="GO" id="GO:0000785">
    <property type="term" value="C:chromatin"/>
    <property type="evidence" value="ECO:0007669"/>
    <property type="project" value="TreeGrafter"/>
</dbReference>
<accession>A0A8S4S3D1</accession>
<dbReference type="PROSITE" id="PS51293">
    <property type="entry name" value="SANT"/>
    <property type="match status" value="1"/>
</dbReference>
<evidence type="ECO:0000256" key="7">
    <source>
        <dbReference type="ARBA" id="ARBA00023125"/>
    </source>
</evidence>
<comment type="similarity">
    <text evidence="2">Belongs to the N-CoR nuclear receptor corepressors family.</text>
</comment>
<evidence type="ECO:0000259" key="10">
    <source>
        <dbReference type="PROSITE" id="PS51293"/>
    </source>
</evidence>
<comment type="subcellular location">
    <subcellularLocation>
        <location evidence="1">Nucleus</location>
    </subcellularLocation>
</comment>
<evidence type="ECO:0000256" key="8">
    <source>
        <dbReference type="ARBA" id="ARBA00023242"/>
    </source>
</evidence>
<feature type="domain" description="SANT" evidence="10">
    <location>
        <begin position="298"/>
        <end position="349"/>
    </location>
</feature>
<dbReference type="GO" id="GO:0008270">
    <property type="term" value="F:zinc ion binding"/>
    <property type="evidence" value="ECO:0007669"/>
    <property type="project" value="UniProtKB-KW"/>
</dbReference>
<dbReference type="Gene3D" id="1.10.10.60">
    <property type="entry name" value="Homeodomain-like"/>
    <property type="match status" value="1"/>
</dbReference>
<feature type="non-terminal residue" evidence="11">
    <location>
        <position position="1"/>
    </location>
</feature>
<keyword evidence="12" id="KW-1185">Reference proteome</keyword>
<dbReference type="Proteomes" id="UP000838756">
    <property type="component" value="Unassembled WGS sequence"/>
</dbReference>
<keyword evidence="7" id="KW-0238">DNA-binding</keyword>
<evidence type="ECO:0000256" key="9">
    <source>
        <dbReference type="SAM" id="MobiDB-lite"/>
    </source>
</evidence>
<evidence type="ECO:0000256" key="6">
    <source>
        <dbReference type="ARBA" id="ARBA00023054"/>
    </source>
</evidence>
<dbReference type="InterPro" id="IPR051571">
    <property type="entry name" value="N-CoR_corepressor"/>
</dbReference>
<dbReference type="GO" id="GO:0005654">
    <property type="term" value="C:nucleoplasm"/>
    <property type="evidence" value="ECO:0007669"/>
    <property type="project" value="UniProtKB-ARBA"/>
</dbReference>
<protein>
    <submittedName>
        <fullName evidence="11">Jg1170 protein</fullName>
    </submittedName>
</protein>
<feature type="compositionally biased region" description="Basic residues" evidence="9">
    <location>
        <begin position="354"/>
        <end position="365"/>
    </location>
</feature>
<dbReference type="OrthoDB" id="10258692at2759"/>
<name>A0A8S4S3D1_9NEOP</name>
<keyword evidence="3" id="KW-0479">Metal-binding</keyword>